<dbReference type="Gene3D" id="1.20.1110.10">
    <property type="entry name" value="Calcium-transporting ATPase, transmembrane domain"/>
    <property type="match status" value="1"/>
</dbReference>
<sequence length="875" mass="97386">MGVFDSKSSENTNIMNGLSSKEVKKRLLKYGYNEIVKRKKVSPIKIFILQFNDFIVWVLLSATIISAFMGETADAVTILIIIIMDAVLGFIQEYRTEKSLESLRELASPTAKVIRDGKKIIVKAREVVIGDLVEVEAGDRIPADCVILEGNNIRSDESILTGESVSAEKRPHYGEKKPSSENLLYMGCNVTHGKGKARVITTGMDTEMGKIADMLQQIEAEKTPLQQKLDKLGEWLVYGCLIVCAVVTITGILRGEDAYKMFLVGVSLAVAAIPEGLPAIVTVSLALGVQRMMKRNALVRKLPAVETLGCTNVICSDKTGTLTQNKMTVKKIYVSERLLSVTGDGYDSIGSITYNGIHLNPLMDEDFNKLLECSVLCNDASITYDNKKRIKYSGDPTEIALLVMALKAKVNRENLEKKYKILKENPFDSDRKMMSIICFDNKVRYMYAKGALESILKKCSSILINGQIKELNEDIRKKITAVNDNMAQEALRVIAFAYKKIQNNDTKEDNLIFIGLAGMIDPPRKEVLDAVIECKIAGITPVMITGDHKLTAKAIASELKILDKDGLVITGEELDKMDDKKLDAMINKIRVFARVNPSHKFRIVKAYKRKGFCVAMTGDGVNDAPAIKEADIGVSMGITGTDVTKEASSMILMDDNFATIVAAVKEGRVIYDNIRKFIRYLLSCNTGEVLTMFLSSLLYLPIPLLPIQILLVNLATDGLPAIALSLEMGEKDVMEKRPRGKNESIFSEGLWKKIIIRGVLIGFCTVAAFSMSLYLFQGNIKLARTIALCTLVMSQLFHVFECRSERHSIFKIGFFTNIYLVFAVASSMIMLILVVYNTYLQRIFYTQNLNLIQWAIVLGFSGTISLVNSFYWYNK</sequence>
<dbReference type="Pfam" id="PF13246">
    <property type="entry name" value="Cation_ATPase"/>
    <property type="match status" value="1"/>
</dbReference>
<dbReference type="Proteomes" id="UP000190105">
    <property type="component" value="Unassembled WGS sequence"/>
</dbReference>
<evidence type="ECO:0000256" key="6">
    <source>
        <dbReference type="ARBA" id="ARBA00022840"/>
    </source>
</evidence>
<dbReference type="GO" id="GO:0012505">
    <property type="term" value="C:endomembrane system"/>
    <property type="evidence" value="ECO:0007669"/>
    <property type="project" value="UniProtKB-SubCell"/>
</dbReference>
<evidence type="ECO:0000313" key="14">
    <source>
        <dbReference type="Proteomes" id="UP000190105"/>
    </source>
</evidence>
<evidence type="ECO:0000256" key="5">
    <source>
        <dbReference type="ARBA" id="ARBA00022741"/>
    </source>
</evidence>
<dbReference type="InterPro" id="IPR059000">
    <property type="entry name" value="ATPase_P-type_domA"/>
</dbReference>
<accession>A0A1T4X0W0</accession>
<comment type="subcellular location">
    <subcellularLocation>
        <location evidence="1">Endomembrane system</location>
        <topology evidence="1">Multi-pass membrane protein</topology>
    </subcellularLocation>
</comment>
<evidence type="ECO:0000256" key="3">
    <source>
        <dbReference type="ARBA" id="ARBA00022553"/>
    </source>
</evidence>
<dbReference type="PROSITE" id="PS00154">
    <property type="entry name" value="ATPASE_E1_E2"/>
    <property type="match status" value="1"/>
</dbReference>
<dbReference type="CDD" id="cd02089">
    <property type="entry name" value="P-type_ATPase_Ca_prok"/>
    <property type="match status" value="1"/>
</dbReference>
<dbReference type="NCBIfam" id="TIGR01494">
    <property type="entry name" value="ATPase_P-type"/>
    <property type="match status" value="3"/>
</dbReference>
<feature type="transmembrane region" description="Helical" evidence="11">
    <location>
        <begin position="851"/>
        <end position="873"/>
    </location>
</feature>
<dbReference type="AlphaFoldDB" id="A0A1T4X0W0"/>
<feature type="domain" description="Cation-transporting P-type ATPase N-terminal" evidence="12">
    <location>
        <begin position="3"/>
        <end position="71"/>
    </location>
</feature>
<dbReference type="InterPro" id="IPR036412">
    <property type="entry name" value="HAD-like_sf"/>
</dbReference>
<keyword evidence="8" id="KW-1278">Translocase</keyword>
<dbReference type="InterPro" id="IPR001757">
    <property type="entry name" value="P_typ_ATPase"/>
</dbReference>
<dbReference type="InterPro" id="IPR004014">
    <property type="entry name" value="ATPase_P-typ_cation-transptr_N"/>
</dbReference>
<dbReference type="FunFam" id="3.40.50.1000:FF:000028">
    <property type="entry name" value="Calcium-transporting P-type ATPase, putative"/>
    <property type="match status" value="1"/>
</dbReference>
<dbReference type="EMBL" id="FUYH01000005">
    <property type="protein sequence ID" value="SKA83214.1"/>
    <property type="molecule type" value="Genomic_DNA"/>
</dbReference>
<evidence type="ECO:0000256" key="1">
    <source>
        <dbReference type="ARBA" id="ARBA00004127"/>
    </source>
</evidence>
<dbReference type="InterPro" id="IPR008250">
    <property type="entry name" value="ATPase_P-typ_transduc_dom_A_sf"/>
</dbReference>
<dbReference type="Gene3D" id="2.70.150.10">
    <property type="entry name" value="Calcium-transporting ATPase, cytoplasmic transduction domain A"/>
    <property type="match status" value="1"/>
</dbReference>
<dbReference type="PRINTS" id="PR00119">
    <property type="entry name" value="CATATPASE"/>
</dbReference>
<dbReference type="GO" id="GO:0005524">
    <property type="term" value="F:ATP binding"/>
    <property type="evidence" value="ECO:0007669"/>
    <property type="project" value="UniProtKB-KW"/>
</dbReference>
<keyword evidence="4 11" id="KW-0812">Transmembrane</keyword>
<dbReference type="InterPro" id="IPR005782">
    <property type="entry name" value="P-type_ATPase_IIA"/>
</dbReference>
<dbReference type="Gene3D" id="3.40.1110.10">
    <property type="entry name" value="Calcium-transporting ATPase, cytoplasmic domain N"/>
    <property type="match status" value="1"/>
</dbReference>
<keyword evidence="3" id="KW-0597">Phosphoprotein</keyword>
<keyword evidence="5" id="KW-0547">Nucleotide-binding</keyword>
<feature type="transmembrane region" description="Helical" evidence="11">
    <location>
        <begin position="75"/>
        <end position="94"/>
    </location>
</feature>
<feature type="transmembrane region" description="Helical" evidence="11">
    <location>
        <begin position="235"/>
        <end position="255"/>
    </location>
</feature>
<dbReference type="PANTHER" id="PTHR42861">
    <property type="entry name" value="CALCIUM-TRANSPORTING ATPASE"/>
    <property type="match status" value="1"/>
</dbReference>
<feature type="transmembrane region" description="Helical" evidence="11">
    <location>
        <begin position="261"/>
        <end position="287"/>
    </location>
</feature>
<name>A0A1T4X0W0_9CLOT</name>
<feature type="transmembrane region" description="Helical" evidence="11">
    <location>
        <begin position="812"/>
        <end position="839"/>
    </location>
</feature>
<comment type="similarity">
    <text evidence="2">Belongs to the cation transport ATPase (P-type) (TC 3.A.3) family. Type IIA subfamily.</text>
</comment>
<keyword evidence="10 11" id="KW-0472">Membrane</keyword>
<dbReference type="InterPro" id="IPR018303">
    <property type="entry name" value="ATPase_P-typ_P_site"/>
</dbReference>
<dbReference type="SFLD" id="SFLDG00002">
    <property type="entry name" value="C1.7:_P-type_atpase_like"/>
    <property type="match status" value="1"/>
</dbReference>
<dbReference type="SFLD" id="SFLDS00003">
    <property type="entry name" value="Haloacid_Dehalogenase"/>
    <property type="match status" value="1"/>
</dbReference>
<evidence type="ECO:0000256" key="4">
    <source>
        <dbReference type="ARBA" id="ARBA00022692"/>
    </source>
</evidence>
<dbReference type="InterPro" id="IPR023299">
    <property type="entry name" value="ATPase_P-typ_cyto_dom_N"/>
</dbReference>
<keyword evidence="7" id="KW-0460">Magnesium</keyword>
<evidence type="ECO:0000256" key="7">
    <source>
        <dbReference type="ARBA" id="ARBA00022842"/>
    </source>
</evidence>
<dbReference type="GO" id="GO:0005388">
    <property type="term" value="F:P-type calcium transporter activity"/>
    <property type="evidence" value="ECO:0007669"/>
    <property type="project" value="InterPro"/>
</dbReference>
<dbReference type="SUPFAM" id="SSF81665">
    <property type="entry name" value="Calcium ATPase, transmembrane domain M"/>
    <property type="match status" value="1"/>
</dbReference>
<dbReference type="STRING" id="1147123.SAMN05443428_10555"/>
<proteinExistence type="inferred from homology"/>
<dbReference type="FunFam" id="2.70.150.10:FF:000160">
    <property type="entry name" value="Sarcoplasmic/endoplasmic reticulum calcium ATPase 1"/>
    <property type="match status" value="1"/>
</dbReference>
<dbReference type="Pfam" id="PF00690">
    <property type="entry name" value="Cation_ATPase_N"/>
    <property type="match status" value="1"/>
</dbReference>
<dbReference type="Gene3D" id="3.40.50.1000">
    <property type="entry name" value="HAD superfamily/HAD-like"/>
    <property type="match status" value="1"/>
</dbReference>
<feature type="transmembrane region" description="Helical" evidence="11">
    <location>
        <begin position="754"/>
        <end position="776"/>
    </location>
</feature>
<keyword evidence="14" id="KW-1185">Reference proteome</keyword>
<dbReference type="InterPro" id="IPR006068">
    <property type="entry name" value="ATPase_P-typ_cation-transptr_C"/>
</dbReference>
<protein>
    <submittedName>
        <fullName evidence="13">Ca2+-transporting ATPase</fullName>
    </submittedName>
</protein>
<organism evidence="13 14">
    <name type="scientific">Caloramator quimbayensis</name>
    <dbReference type="NCBI Taxonomy" id="1147123"/>
    <lineage>
        <taxon>Bacteria</taxon>
        <taxon>Bacillati</taxon>
        <taxon>Bacillota</taxon>
        <taxon>Clostridia</taxon>
        <taxon>Eubacteriales</taxon>
        <taxon>Clostridiaceae</taxon>
        <taxon>Caloramator</taxon>
    </lineage>
</organism>
<evidence type="ECO:0000256" key="2">
    <source>
        <dbReference type="ARBA" id="ARBA00005675"/>
    </source>
</evidence>
<keyword evidence="9 11" id="KW-1133">Transmembrane helix</keyword>
<gene>
    <name evidence="13" type="ORF">SAMN05443428_10555</name>
</gene>
<evidence type="ECO:0000313" key="13">
    <source>
        <dbReference type="EMBL" id="SKA83214.1"/>
    </source>
</evidence>
<dbReference type="SUPFAM" id="SSF81660">
    <property type="entry name" value="Metal cation-transporting ATPase, ATP-binding domain N"/>
    <property type="match status" value="1"/>
</dbReference>
<evidence type="ECO:0000256" key="8">
    <source>
        <dbReference type="ARBA" id="ARBA00022967"/>
    </source>
</evidence>
<dbReference type="SMART" id="SM00831">
    <property type="entry name" value="Cation_ATPase_N"/>
    <property type="match status" value="1"/>
</dbReference>
<evidence type="ECO:0000256" key="11">
    <source>
        <dbReference type="SAM" id="Phobius"/>
    </source>
</evidence>
<dbReference type="InterPro" id="IPR044492">
    <property type="entry name" value="P_typ_ATPase_HD_dom"/>
</dbReference>
<dbReference type="SFLD" id="SFLDF00027">
    <property type="entry name" value="p-type_atpase"/>
    <property type="match status" value="1"/>
</dbReference>
<dbReference type="PRINTS" id="PR00120">
    <property type="entry name" value="HATPASE"/>
</dbReference>
<dbReference type="Pfam" id="PF00689">
    <property type="entry name" value="Cation_ATPase_C"/>
    <property type="match status" value="1"/>
</dbReference>
<dbReference type="InterPro" id="IPR023214">
    <property type="entry name" value="HAD_sf"/>
</dbReference>
<evidence type="ECO:0000256" key="10">
    <source>
        <dbReference type="ARBA" id="ARBA00023136"/>
    </source>
</evidence>
<dbReference type="GO" id="GO:0016020">
    <property type="term" value="C:membrane"/>
    <property type="evidence" value="ECO:0007669"/>
    <property type="project" value="InterPro"/>
</dbReference>
<evidence type="ECO:0000259" key="12">
    <source>
        <dbReference type="SMART" id="SM00831"/>
    </source>
</evidence>
<dbReference type="InterPro" id="IPR023298">
    <property type="entry name" value="ATPase_P-typ_TM_dom_sf"/>
</dbReference>
<dbReference type="SUPFAM" id="SSF81653">
    <property type="entry name" value="Calcium ATPase, transduction domain A"/>
    <property type="match status" value="1"/>
</dbReference>
<keyword evidence="6" id="KW-0067">ATP-binding</keyword>
<dbReference type="FunFam" id="3.40.50.1000:FF:000001">
    <property type="entry name" value="Phospholipid-transporting ATPase IC"/>
    <property type="match status" value="1"/>
</dbReference>
<dbReference type="Pfam" id="PF00122">
    <property type="entry name" value="E1-E2_ATPase"/>
    <property type="match status" value="1"/>
</dbReference>
<reference evidence="14" key="1">
    <citation type="submission" date="2017-02" db="EMBL/GenBank/DDBJ databases">
        <authorList>
            <person name="Varghese N."/>
            <person name="Submissions S."/>
        </authorList>
    </citation>
    <scope>NUCLEOTIDE SEQUENCE [LARGE SCALE GENOMIC DNA]</scope>
    <source>
        <strain evidence="14">USBA 833</strain>
    </source>
</reference>
<dbReference type="GO" id="GO:0016887">
    <property type="term" value="F:ATP hydrolysis activity"/>
    <property type="evidence" value="ECO:0007669"/>
    <property type="project" value="InterPro"/>
</dbReference>
<evidence type="ECO:0000256" key="9">
    <source>
        <dbReference type="ARBA" id="ARBA00022989"/>
    </source>
</evidence>
<feature type="transmembrane region" description="Helical" evidence="11">
    <location>
        <begin position="46"/>
        <end position="69"/>
    </location>
</feature>
<dbReference type="SUPFAM" id="SSF56784">
    <property type="entry name" value="HAD-like"/>
    <property type="match status" value="1"/>
</dbReference>
<dbReference type="NCBIfam" id="TIGR01116">
    <property type="entry name" value="ATPase-IIA1_Ca"/>
    <property type="match status" value="1"/>
</dbReference>